<evidence type="ECO:0000256" key="1">
    <source>
        <dbReference type="ARBA" id="ARBA00001958"/>
    </source>
</evidence>
<protein>
    <recommendedName>
        <fullName evidence="12">Type III pantothenate kinase</fullName>
    </recommendedName>
</protein>
<evidence type="ECO:0000256" key="3">
    <source>
        <dbReference type="ARBA" id="ARBA00011738"/>
    </source>
</evidence>
<keyword evidence="6" id="KW-0547">Nucleotide-binding</keyword>
<comment type="similarity">
    <text evidence="11">Belongs to the type III pantothenate kinase family.</text>
</comment>
<accession>X0VYT4</accession>
<dbReference type="NCBIfam" id="TIGR00671">
    <property type="entry name" value="baf"/>
    <property type="match status" value="1"/>
</dbReference>
<dbReference type="PANTHER" id="PTHR34265:SF1">
    <property type="entry name" value="TYPE III PANTOTHENATE KINASE"/>
    <property type="match status" value="1"/>
</dbReference>
<name>X0VYT4_9ZZZZ</name>
<keyword evidence="7" id="KW-0418">Kinase</keyword>
<evidence type="ECO:0000256" key="10">
    <source>
        <dbReference type="ARBA" id="ARBA00022993"/>
    </source>
</evidence>
<comment type="subunit">
    <text evidence="3">Homodimer.</text>
</comment>
<keyword evidence="9" id="KW-0630">Potassium</keyword>
<evidence type="ECO:0000256" key="11">
    <source>
        <dbReference type="ARBA" id="ARBA00038036"/>
    </source>
</evidence>
<evidence type="ECO:0000256" key="2">
    <source>
        <dbReference type="ARBA" id="ARBA00004496"/>
    </source>
</evidence>
<evidence type="ECO:0000256" key="6">
    <source>
        <dbReference type="ARBA" id="ARBA00022741"/>
    </source>
</evidence>
<sequence>IVGLGLKTGMPILYEYPGEVGADRIVSSVAAYAKFGEACIVVDFGTATTFDAVSSKGEYLGGAIAPGIQISSEALYLKTAKLPRIEIKKPEKAVGRSTEASMQSGVYFGYIGLISNIIEKISSELRGTVRVIATGGFASLFYEEIESIESYEPYLVLEGLRIIYERNVS</sequence>
<proteinExistence type="inferred from homology"/>
<evidence type="ECO:0000256" key="8">
    <source>
        <dbReference type="ARBA" id="ARBA00022840"/>
    </source>
</evidence>
<dbReference type="PANTHER" id="PTHR34265">
    <property type="entry name" value="TYPE III PANTOTHENATE KINASE"/>
    <property type="match status" value="1"/>
</dbReference>
<comment type="cofactor">
    <cofactor evidence="1">
        <name>K(+)</name>
        <dbReference type="ChEBI" id="CHEBI:29103"/>
    </cofactor>
</comment>
<evidence type="ECO:0000313" key="13">
    <source>
        <dbReference type="EMBL" id="GAG17603.1"/>
    </source>
</evidence>
<dbReference type="EMBL" id="BARS01037996">
    <property type="protein sequence ID" value="GAG17603.1"/>
    <property type="molecule type" value="Genomic_DNA"/>
</dbReference>
<feature type="non-terminal residue" evidence="13">
    <location>
        <position position="1"/>
    </location>
</feature>
<evidence type="ECO:0000256" key="7">
    <source>
        <dbReference type="ARBA" id="ARBA00022777"/>
    </source>
</evidence>
<comment type="subcellular location">
    <subcellularLocation>
        <location evidence="2">Cytoplasm</location>
    </subcellularLocation>
</comment>
<evidence type="ECO:0000256" key="5">
    <source>
        <dbReference type="ARBA" id="ARBA00022679"/>
    </source>
</evidence>
<organism evidence="13">
    <name type="scientific">marine sediment metagenome</name>
    <dbReference type="NCBI Taxonomy" id="412755"/>
    <lineage>
        <taxon>unclassified sequences</taxon>
        <taxon>metagenomes</taxon>
        <taxon>ecological metagenomes</taxon>
    </lineage>
</organism>
<evidence type="ECO:0000256" key="9">
    <source>
        <dbReference type="ARBA" id="ARBA00022958"/>
    </source>
</evidence>
<keyword evidence="10" id="KW-0173">Coenzyme A biosynthesis</keyword>
<reference evidence="13" key="1">
    <citation type="journal article" date="2014" name="Front. Microbiol.">
        <title>High frequency of phylogenetically diverse reductive dehalogenase-homologous genes in deep subseafloor sedimentary metagenomes.</title>
        <authorList>
            <person name="Kawai M."/>
            <person name="Futagami T."/>
            <person name="Toyoda A."/>
            <person name="Takaki Y."/>
            <person name="Nishi S."/>
            <person name="Hori S."/>
            <person name="Arai W."/>
            <person name="Tsubouchi T."/>
            <person name="Morono Y."/>
            <person name="Uchiyama I."/>
            <person name="Ito T."/>
            <person name="Fujiyama A."/>
            <person name="Inagaki F."/>
            <person name="Takami H."/>
        </authorList>
    </citation>
    <scope>NUCLEOTIDE SEQUENCE</scope>
    <source>
        <strain evidence="13">Expedition CK06-06</strain>
    </source>
</reference>
<keyword evidence="5" id="KW-0808">Transferase</keyword>
<dbReference type="InterPro" id="IPR004619">
    <property type="entry name" value="Type_III_PanK"/>
</dbReference>
<keyword evidence="4" id="KW-0963">Cytoplasm</keyword>
<dbReference type="GO" id="GO:0015937">
    <property type="term" value="P:coenzyme A biosynthetic process"/>
    <property type="evidence" value="ECO:0007669"/>
    <property type="project" value="UniProtKB-KW"/>
</dbReference>
<dbReference type="GO" id="GO:0004594">
    <property type="term" value="F:pantothenate kinase activity"/>
    <property type="evidence" value="ECO:0007669"/>
    <property type="project" value="InterPro"/>
</dbReference>
<evidence type="ECO:0000256" key="12">
    <source>
        <dbReference type="ARBA" id="ARBA00040883"/>
    </source>
</evidence>
<dbReference type="HAMAP" id="MF_01274">
    <property type="entry name" value="Pantothen_kinase_3"/>
    <property type="match status" value="1"/>
</dbReference>
<dbReference type="InterPro" id="IPR043129">
    <property type="entry name" value="ATPase_NBD"/>
</dbReference>
<keyword evidence="8" id="KW-0067">ATP-binding</keyword>
<dbReference type="CDD" id="cd24015">
    <property type="entry name" value="ASKHA_NBD_PanK-III"/>
    <property type="match status" value="1"/>
</dbReference>
<dbReference type="SUPFAM" id="SSF53067">
    <property type="entry name" value="Actin-like ATPase domain"/>
    <property type="match status" value="2"/>
</dbReference>
<dbReference type="AlphaFoldDB" id="X0VYT4"/>
<dbReference type="GO" id="GO:0005524">
    <property type="term" value="F:ATP binding"/>
    <property type="evidence" value="ECO:0007669"/>
    <property type="project" value="UniProtKB-KW"/>
</dbReference>
<evidence type="ECO:0000256" key="4">
    <source>
        <dbReference type="ARBA" id="ARBA00022490"/>
    </source>
</evidence>
<comment type="caution">
    <text evidence="13">The sequence shown here is derived from an EMBL/GenBank/DDBJ whole genome shotgun (WGS) entry which is preliminary data.</text>
</comment>
<gene>
    <name evidence="13" type="ORF">S01H1_58186</name>
</gene>
<dbReference type="GO" id="GO:0005737">
    <property type="term" value="C:cytoplasm"/>
    <property type="evidence" value="ECO:0007669"/>
    <property type="project" value="UniProtKB-SubCell"/>
</dbReference>
<dbReference type="NCBIfam" id="NF009855">
    <property type="entry name" value="PRK13321.1"/>
    <property type="match status" value="1"/>
</dbReference>
<dbReference type="Gene3D" id="3.30.420.40">
    <property type="match status" value="1"/>
</dbReference>
<dbReference type="Pfam" id="PF03309">
    <property type="entry name" value="Pan_kinase"/>
    <property type="match status" value="1"/>
</dbReference>